<dbReference type="EMBL" id="CP017717">
    <property type="protein sequence ID" value="AQZ65940.1"/>
    <property type="molecule type" value="Genomic_DNA"/>
</dbReference>
<dbReference type="STRING" id="1909395.BKM31_34770"/>
<evidence type="ECO:0000256" key="1">
    <source>
        <dbReference type="SAM" id="SignalP"/>
    </source>
</evidence>
<protein>
    <recommendedName>
        <fullName evidence="4">SH3b domain-containing protein</fullName>
    </recommendedName>
</protein>
<organism evidence="2 3">
    <name type="scientific">[Actinomadura] parvosata subsp. kistnae</name>
    <dbReference type="NCBI Taxonomy" id="1909395"/>
    <lineage>
        <taxon>Bacteria</taxon>
        <taxon>Bacillati</taxon>
        <taxon>Actinomycetota</taxon>
        <taxon>Actinomycetes</taxon>
        <taxon>Streptosporangiales</taxon>
        <taxon>Streptosporangiaceae</taxon>
        <taxon>Nonomuraea</taxon>
    </lineage>
</organism>
<keyword evidence="1" id="KW-0732">Signal</keyword>
<evidence type="ECO:0008006" key="4">
    <source>
        <dbReference type="Google" id="ProtNLM"/>
    </source>
</evidence>
<reference evidence="3" key="1">
    <citation type="journal article" date="2017" name="Med. Chem. Commun.">
        <title>Nonomuraea sp. ATCC 55076 harbours the largest actinomycete chromosome to date and the kistamicin biosynthetic gene cluster.</title>
        <authorList>
            <person name="Nazari B."/>
            <person name="Forneris C.C."/>
            <person name="Gibson M.I."/>
            <person name="Moon K."/>
            <person name="Schramma K.R."/>
            <person name="Seyedsayamdost M.R."/>
        </authorList>
    </citation>
    <scope>NUCLEOTIDE SEQUENCE [LARGE SCALE GENOMIC DNA]</scope>
    <source>
        <strain evidence="3">ATCC 55076</strain>
    </source>
</reference>
<proteinExistence type="predicted"/>
<feature type="chain" id="PRO_5038466204" description="SH3b domain-containing protein" evidence="1">
    <location>
        <begin position="32"/>
        <end position="115"/>
    </location>
</feature>
<evidence type="ECO:0000313" key="2">
    <source>
        <dbReference type="EMBL" id="AQZ65940.1"/>
    </source>
</evidence>
<feature type="signal peptide" evidence="1">
    <location>
        <begin position="1"/>
        <end position="31"/>
    </location>
</feature>
<dbReference type="Proteomes" id="UP000190797">
    <property type="component" value="Chromosome"/>
</dbReference>
<gene>
    <name evidence="2" type="ORF">BKM31_34770</name>
</gene>
<dbReference type="AlphaFoldDB" id="A0A1V0A6Y2"/>
<accession>A0A1V0A6Y2</accession>
<keyword evidence="3" id="KW-1185">Reference proteome</keyword>
<sequence length="115" mass="12194">MDLTEGGTVHIRRVTTAGLLTLLALSGLAPAGATQAQARRLYDFGAQGVVIWSEPRAGSGRNGLGYAGQGFHSDRSEEHGLYRCDNFESTLWHHGTNATTGIVGWVPACNLADPD</sequence>
<name>A0A1V0A6Y2_9ACTN</name>
<evidence type="ECO:0000313" key="3">
    <source>
        <dbReference type="Proteomes" id="UP000190797"/>
    </source>
</evidence>
<dbReference type="KEGG" id="noa:BKM31_34770"/>